<keyword evidence="2" id="KW-0560">Oxidoreductase</keyword>
<proteinExistence type="inferred from homology"/>
<accession>A0ABV8T3F0</accession>
<dbReference type="EMBL" id="JBHSDU010000015">
    <property type="protein sequence ID" value="MFC4313870.1"/>
    <property type="molecule type" value="Genomic_DNA"/>
</dbReference>
<evidence type="ECO:0000313" key="3">
    <source>
        <dbReference type="EMBL" id="MFC4313870.1"/>
    </source>
</evidence>
<protein>
    <submittedName>
        <fullName evidence="3">Cytochrome P450</fullName>
    </submittedName>
</protein>
<evidence type="ECO:0000256" key="1">
    <source>
        <dbReference type="ARBA" id="ARBA00010617"/>
    </source>
</evidence>
<evidence type="ECO:0000256" key="2">
    <source>
        <dbReference type="RuleBase" id="RU000461"/>
    </source>
</evidence>
<dbReference type="RefSeq" id="WP_380604581.1">
    <property type="nucleotide sequence ID" value="NZ_JBHSDU010000015.1"/>
</dbReference>
<dbReference type="PROSITE" id="PS00086">
    <property type="entry name" value="CYTOCHROME_P450"/>
    <property type="match status" value="1"/>
</dbReference>
<comment type="caution">
    <text evidence="3">The sequence shown here is derived from an EMBL/GenBank/DDBJ whole genome shotgun (WGS) entry which is preliminary data.</text>
</comment>
<dbReference type="InterPro" id="IPR017972">
    <property type="entry name" value="Cyt_P450_CS"/>
</dbReference>
<gene>
    <name evidence="3" type="ORF">ACFPN2_32650</name>
</gene>
<keyword evidence="4" id="KW-1185">Reference proteome</keyword>
<dbReference type="InterPro" id="IPR002397">
    <property type="entry name" value="Cyt_P450_B"/>
</dbReference>
<dbReference type="Gene3D" id="1.10.630.10">
    <property type="entry name" value="Cytochrome P450"/>
    <property type="match status" value="1"/>
</dbReference>
<keyword evidence="2" id="KW-0408">Iron</keyword>
<sequence>MSKADAGRCPIAALEFAQFDHHSAQHRADAEQVWDAMRAATELPRSDAYGGFYVVTRHADLRTAAAQHKIYSSAQGIALPNESRTRHVPAEVDPPLQREFRRLLDPFLTPDRIAANESKVRAIAVSLLDGLAGETNVEMVSRFTEPFPVHAALAIFGFPSQDADRLNNLVDGLIHGRGSEASIKASQELTAYLIEQLQIRGASADPSKDILAAVAHGSVEGRALSIEDQVSITRLLLFGGFTTVNLALSQTLLLFAKQPELADRLRNQPELFPTALEEFVRYASPGTYLRRTVVADAELGGSKLRQGDQVLLCFGAANRDPAVFDKPNEINLARNPNPHVGFGFGAHRCLGSAIAKLELRIALEEILRRYERVDLDPNDSIAWGEGETQGLTRLPLVLRPRA</sequence>
<name>A0ABV8T3F0_9GAMM</name>
<keyword evidence="2" id="KW-0479">Metal-binding</keyword>
<dbReference type="PANTHER" id="PTHR46696">
    <property type="entry name" value="P450, PUTATIVE (EUROFUNG)-RELATED"/>
    <property type="match status" value="1"/>
</dbReference>
<reference evidence="4" key="1">
    <citation type="journal article" date="2019" name="Int. J. Syst. Evol. Microbiol.">
        <title>The Global Catalogue of Microorganisms (GCM) 10K type strain sequencing project: providing services to taxonomists for standard genome sequencing and annotation.</title>
        <authorList>
            <consortium name="The Broad Institute Genomics Platform"/>
            <consortium name="The Broad Institute Genome Sequencing Center for Infectious Disease"/>
            <person name="Wu L."/>
            <person name="Ma J."/>
        </authorList>
    </citation>
    <scope>NUCLEOTIDE SEQUENCE [LARGE SCALE GENOMIC DNA]</scope>
    <source>
        <strain evidence="4">CGMCC 1.10759</strain>
    </source>
</reference>
<dbReference type="PRINTS" id="PR00359">
    <property type="entry name" value="BP450"/>
</dbReference>
<dbReference type="InterPro" id="IPR036396">
    <property type="entry name" value="Cyt_P450_sf"/>
</dbReference>
<organism evidence="3 4">
    <name type="scientific">Steroidobacter flavus</name>
    <dbReference type="NCBI Taxonomy" id="1842136"/>
    <lineage>
        <taxon>Bacteria</taxon>
        <taxon>Pseudomonadati</taxon>
        <taxon>Pseudomonadota</taxon>
        <taxon>Gammaproteobacteria</taxon>
        <taxon>Steroidobacterales</taxon>
        <taxon>Steroidobacteraceae</taxon>
        <taxon>Steroidobacter</taxon>
    </lineage>
</organism>
<keyword evidence="2" id="KW-0349">Heme</keyword>
<dbReference type="InterPro" id="IPR001128">
    <property type="entry name" value="Cyt_P450"/>
</dbReference>
<dbReference type="Pfam" id="PF00067">
    <property type="entry name" value="p450"/>
    <property type="match status" value="1"/>
</dbReference>
<evidence type="ECO:0000313" key="4">
    <source>
        <dbReference type="Proteomes" id="UP001595904"/>
    </source>
</evidence>
<dbReference type="SUPFAM" id="SSF48264">
    <property type="entry name" value="Cytochrome P450"/>
    <property type="match status" value="1"/>
</dbReference>
<dbReference type="Proteomes" id="UP001595904">
    <property type="component" value="Unassembled WGS sequence"/>
</dbReference>
<comment type="similarity">
    <text evidence="1 2">Belongs to the cytochrome P450 family.</text>
</comment>
<keyword evidence="2" id="KW-0503">Monooxygenase</keyword>
<dbReference type="PANTHER" id="PTHR46696:SF6">
    <property type="entry name" value="P450, PUTATIVE (EUROFUNG)-RELATED"/>
    <property type="match status" value="1"/>
</dbReference>